<feature type="region of interest" description="Disordered" evidence="1">
    <location>
        <begin position="131"/>
        <end position="226"/>
    </location>
</feature>
<feature type="compositionally biased region" description="Low complexity" evidence="1">
    <location>
        <begin position="492"/>
        <end position="506"/>
    </location>
</feature>
<evidence type="ECO:0000313" key="2">
    <source>
        <dbReference type="EMBL" id="KAK4499202.1"/>
    </source>
</evidence>
<feature type="region of interest" description="Disordered" evidence="1">
    <location>
        <begin position="581"/>
        <end position="617"/>
    </location>
</feature>
<feature type="compositionally biased region" description="Polar residues" evidence="1">
    <location>
        <begin position="188"/>
        <end position="199"/>
    </location>
</feature>
<feature type="region of interest" description="Disordered" evidence="1">
    <location>
        <begin position="336"/>
        <end position="361"/>
    </location>
</feature>
<dbReference type="Proteomes" id="UP001305779">
    <property type="component" value="Unassembled WGS sequence"/>
</dbReference>
<name>A0ABR0ECI8_ZASCE</name>
<feature type="region of interest" description="Disordered" evidence="1">
    <location>
        <begin position="482"/>
        <end position="526"/>
    </location>
</feature>
<protein>
    <submittedName>
        <fullName evidence="2">Uncharacterized protein</fullName>
    </submittedName>
</protein>
<feature type="compositionally biased region" description="Basic and acidic residues" evidence="1">
    <location>
        <begin position="816"/>
        <end position="828"/>
    </location>
</feature>
<feature type="region of interest" description="Disordered" evidence="1">
    <location>
        <begin position="373"/>
        <end position="445"/>
    </location>
</feature>
<feature type="compositionally biased region" description="Basic residues" evidence="1">
    <location>
        <begin position="201"/>
        <end position="217"/>
    </location>
</feature>
<keyword evidence="3" id="KW-1185">Reference proteome</keyword>
<feature type="region of interest" description="Disordered" evidence="1">
    <location>
        <begin position="266"/>
        <end position="308"/>
    </location>
</feature>
<organism evidence="2 3">
    <name type="scientific">Zasmidium cellare</name>
    <name type="common">Wine cellar mold</name>
    <name type="synonym">Racodium cellare</name>
    <dbReference type="NCBI Taxonomy" id="395010"/>
    <lineage>
        <taxon>Eukaryota</taxon>
        <taxon>Fungi</taxon>
        <taxon>Dikarya</taxon>
        <taxon>Ascomycota</taxon>
        <taxon>Pezizomycotina</taxon>
        <taxon>Dothideomycetes</taxon>
        <taxon>Dothideomycetidae</taxon>
        <taxon>Mycosphaerellales</taxon>
        <taxon>Mycosphaerellaceae</taxon>
        <taxon>Zasmidium</taxon>
    </lineage>
</organism>
<proteinExistence type="predicted"/>
<feature type="region of interest" description="Disordered" evidence="1">
    <location>
        <begin position="738"/>
        <end position="758"/>
    </location>
</feature>
<accession>A0ABR0ECI8</accession>
<feature type="compositionally biased region" description="Polar residues" evidence="1">
    <location>
        <begin position="424"/>
        <end position="438"/>
    </location>
</feature>
<feature type="compositionally biased region" description="Polar residues" evidence="1">
    <location>
        <begin position="132"/>
        <end position="146"/>
    </location>
</feature>
<gene>
    <name evidence="2" type="ORF">PRZ48_009715</name>
</gene>
<feature type="region of interest" description="Disordered" evidence="1">
    <location>
        <begin position="455"/>
        <end position="474"/>
    </location>
</feature>
<evidence type="ECO:0000256" key="1">
    <source>
        <dbReference type="SAM" id="MobiDB-lite"/>
    </source>
</evidence>
<dbReference type="EMBL" id="JAXOVC010000007">
    <property type="protein sequence ID" value="KAK4499202.1"/>
    <property type="molecule type" value="Genomic_DNA"/>
</dbReference>
<evidence type="ECO:0000313" key="3">
    <source>
        <dbReference type="Proteomes" id="UP001305779"/>
    </source>
</evidence>
<reference evidence="2 3" key="1">
    <citation type="journal article" date="2023" name="G3 (Bethesda)">
        <title>A chromosome-level genome assembly of Zasmidium syzygii isolated from banana leaves.</title>
        <authorList>
            <person name="van Westerhoven A.C."/>
            <person name="Mehrabi R."/>
            <person name="Talebi R."/>
            <person name="Steentjes M.B.F."/>
            <person name="Corcolon B."/>
            <person name="Chong P.A."/>
            <person name="Kema G.H.J."/>
            <person name="Seidl M.F."/>
        </authorList>
    </citation>
    <scope>NUCLEOTIDE SEQUENCE [LARGE SCALE GENOMIC DNA]</scope>
    <source>
        <strain evidence="2 3">P124</strain>
    </source>
</reference>
<feature type="compositionally biased region" description="Polar residues" evidence="1">
    <location>
        <begin position="336"/>
        <end position="345"/>
    </location>
</feature>
<feature type="compositionally biased region" description="Polar residues" evidence="1">
    <location>
        <begin position="804"/>
        <end position="815"/>
    </location>
</feature>
<comment type="caution">
    <text evidence="2">The sequence shown here is derived from an EMBL/GenBank/DDBJ whole genome shotgun (WGS) entry which is preliminary data.</text>
</comment>
<sequence>MTFSTIASKASDASSFAYAIRNRRPDLRLLKKKNQPSQHLIAKPSILKPGKSLRSPSFYEPRVVEDTGVIDSTTADIFQSPQPAKPITLKLPDLQRTASAPIKPIRKAPTIVIPGIAKTMTATDNHRAFEPSDQSLSRSISAQELQSPPVGATISARRPGVPPRQLRFESPKLMEPPAESDFRPTPLSLGSSVSQTPSSHGSRHHHHHHEYLHKQHYHAMTPPEREPSIGGLKSFHHGDSYFTTFPPDAMFTKEFVPVRTPAAIEETSKKVRKTSRPDPELPPQPVSGQHFMSGHVKMPSDSAATSTKARRASGLFKMFRKNAFNDKIFDEVNPATSAPRHQSATPAPATPMFTVSSPEGTVDRRRLSSIVPGHLPLPPYFARSGSGQTQSDPSPTPGASPLATIEDEAPTPASDLQVRRRIMNRSSSEQLSPMSTPRQRSRAKHRHTLENLHDEIVGQADQSPGEPSFKGSAKEVDKVRMVGFGGGRHKPPSSVSQSSMRSVSPSHGAPPSSIVESEPTPLQKSNTGLKNFVLGVRRVSLAVVDKLVKDDDESPEARTDTRRFSLPRNSLTIIRPRPTLRMRGSKSSNSLLRLQRTRSTRMSRVREESEEPTAEELQAARRERLASVDLLVTNFQQTPFVQRYHDSNRAQQHHVRSLVEECMEDDDMDEGDDIQLGHEHDVPDHLPNSPLCPLHHKHKSGGKAICPLHGRYKKRELGTSIKVGPARSRRMVHYHQPGPIFQAPRQPAPERQRSQPLVRNQIEIVFDTQEEANKAARRSQSMGQVNEKSRTHSMGSIDGAWHSPASSSENMNSQVGERHHEEVMERTDAPVWNPESN</sequence>
<feature type="region of interest" description="Disordered" evidence="1">
    <location>
        <begin position="771"/>
        <end position="837"/>
    </location>
</feature>